<dbReference type="GO" id="GO:0016747">
    <property type="term" value="F:acyltransferase activity, transferring groups other than amino-acyl groups"/>
    <property type="evidence" value="ECO:0007669"/>
    <property type="project" value="TreeGrafter"/>
</dbReference>
<dbReference type="AlphaFoldDB" id="A0AAV8SKG6"/>
<accession>A0AAV8SKG6</accession>
<gene>
    <name evidence="3" type="ORF">K2173_005433</name>
</gene>
<dbReference type="Pfam" id="PF02458">
    <property type="entry name" value="Transferase"/>
    <property type="match status" value="1"/>
</dbReference>
<dbReference type="PANTHER" id="PTHR31642:SF310">
    <property type="entry name" value="FATTY ALCOHOL:CAFFEOYL-COA ACYLTRANSFERASE"/>
    <property type="match status" value="1"/>
</dbReference>
<proteinExistence type="inferred from homology"/>
<keyword evidence="2" id="KW-0808">Transferase</keyword>
<evidence type="ECO:0000313" key="4">
    <source>
        <dbReference type="Proteomes" id="UP001159364"/>
    </source>
</evidence>
<keyword evidence="4" id="KW-1185">Reference proteome</keyword>
<protein>
    <submittedName>
        <fullName evidence="3">Uncharacterized protein</fullName>
    </submittedName>
</protein>
<dbReference type="Gene3D" id="3.30.559.10">
    <property type="entry name" value="Chloramphenicol acetyltransferase-like domain"/>
    <property type="match status" value="2"/>
</dbReference>
<organism evidence="3 4">
    <name type="scientific">Erythroxylum novogranatense</name>
    <dbReference type="NCBI Taxonomy" id="1862640"/>
    <lineage>
        <taxon>Eukaryota</taxon>
        <taxon>Viridiplantae</taxon>
        <taxon>Streptophyta</taxon>
        <taxon>Embryophyta</taxon>
        <taxon>Tracheophyta</taxon>
        <taxon>Spermatophyta</taxon>
        <taxon>Magnoliopsida</taxon>
        <taxon>eudicotyledons</taxon>
        <taxon>Gunneridae</taxon>
        <taxon>Pentapetalae</taxon>
        <taxon>rosids</taxon>
        <taxon>fabids</taxon>
        <taxon>Malpighiales</taxon>
        <taxon>Erythroxylaceae</taxon>
        <taxon>Erythroxylum</taxon>
    </lineage>
</organism>
<dbReference type="InterPro" id="IPR023213">
    <property type="entry name" value="CAT-like_dom_sf"/>
</dbReference>
<evidence type="ECO:0000313" key="3">
    <source>
        <dbReference type="EMBL" id="KAJ8752544.1"/>
    </source>
</evidence>
<dbReference type="PANTHER" id="PTHR31642">
    <property type="entry name" value="TRICHOTHECENE 3-O-ACETYLTRANSFERASE"/>
    <property type="match status" value="1"/>
</dbReference>
<dbReference type="InterPro" id="IPR050317">
    <property type="entry name" value="Plant_Fungal_Acyltransferase"/>
</dbReference>
<reference evidence="3 4" key="1">
    <citation type="submission" date="2021-09" db="EMBL/GenBank/DDBJ databases">
        <title>Genomic insights and catalytic innovation underlie evolution of tropane alkaloids biosynthesis.</title>
        <authorList>
            <person name="Wang Y.-J."/>
            <person name="Tian T."/>
            <person name="Huang J.-P."/>
            <person name="Huang S.-X."/>
        </authorList>
    </citation>
    <scope>NUCLEOTIDE SEQUENCE [LARGE SCALE GENOMIC DNA]</scope>
    <source>
        <strain evidence="3">KIB-2018</strain>
        <tissue evidence="3">Leaf</tissue>
    </source>
</reference>
<comment type="caution">
    <text evidence="3">The sequence shown here is derived from an EMBL/GenBank/DDBJ whole genome shotgun (WGS) entry which is preliminary data.</text>
</comment>
<evidence type="ECO:0000256" key="1">
    <source>
        <dbReference type="ARBA" id="ARBA00009861"/>
    </source>
</evidence>
<comment type="similarity">
    <text evidence="1">Belongs to the plant acyltransferase family.</text>
</comment>
<dbReference type="EMBL" id="JAIWQS010000010">
    <property type="protein sequence ID" value="KAJ8752544.1"/>
    <property type="molecule type" value="Genomic_DNA"/>
</dbReference>
<sequence>MVPLAEDTEKGHYFLSNLDQNIAVIVRTIYCFKSDEKGNDSAVEVIKNALSKVLVNYYPLASQLTVSSKGKSIVDCTGDGAVRLIKARSRHTGKLVYDIPSARNILLIPPLVAQFVTKFKSGVFVLGLCVNHCMFDGIGAMEFVNSLLRKIYAETARGLPLTVPPFLDRSLLKASNPPKIEFPHHEFAEIEDISETSKLYEEEEMQYRSFFFDPDKLEKLKKKATEDGVLDKCTTFETLSGFTKLMFAVDGRTKFVPPLPEGYCGNDIVLANCVRKAGDIVDSPLSFAVGLVHDAIQMVTDSYMRSAIAYFEVTRARPSLVAALLITNWSKLSFHITNFGWGEPISSGSVGLPENEVILFLSHGKDRRTINLFLGFPASAMAIFEGLMLQI</sequence>
<name>A0AAV8SKG6_9ROSI</name>
<evidence type="ECO:0000256" key="2">
    <source>
        <dbReference type="ARBA" id="ARBA00022679"/>
    </source>
</evidence>
<dbReference type="Proteomes" id="UP001159364">
    <property type="component" value="Linkage Group LG10"/>
</dbReference>